<name>A0A6A6ZP90_9PLEO</name>
<keyword evidence="3 7" id="KW-0560">Oxidoreductase</keyword>
<protein>
    <submittedName>
        <fullName evidence="8">Cytochrome P450 oxidoreductase</fullName>
    </submittedName>
</protein>
<dbReference type="InterPro" id="IPR002401">
    <property type="entry name" value="Cyt_P450_E_grp-I"/>
</dbReference>
<keyword evidence="2 6" id="KW-0479">Metal-binding</keyword>
<organism evidence="8 9">
    <name type="scientific">Ophiobolus disseminans</name>
    <dbReference type="NCBI Taxonomy" id="1469910"/>
    <lineage>
        <taxon>Eukaryota</taxon>
        <taxon>Fungi</taxon>
        <taxon>Dikarya</taxon>
        <taxon>Ascomycota</taxon>
        <taxon>Pezizomycotina</taxon>
        <taxon>Dothideomycetes</taxon>
        <taxon>Pleosporomycetidae</taxon>
        <taxon>Pleosporales</taxon>
        <taxon>Pleosporineae</taxon>
        <taxon>Phaeosphaeriaceae</taxon>
        <taxon>Ophiobolus</taxon>
    </lineage>
</organism>
<dbReference type="InterPro" id="IPR001128">
    <property type="entry name" value="Cyt_P450"/>
</dbReference>
<evidence type="ECO:0000256" key="7">
    <source>
        <dbReference type="RuleBase" id="RU000461"/>
    </source>
</evidence>
<keyword evidence="9" id="KW-1185">Reference proteome</keyword>
<dbReference type="PRINTS" id="PR00385">
    <property type="entry name" value="P450"/>
</dbReference>
<dbReference type="GO" id="GO:0016705">
    <property type="term" value="F:oxidoreductase activity, acting on paired donors, with incorporation or reduction of molecular oxygen"/>
    <property type="evidence" value="ECO:0007669"/>
    <property type="project" value="InterPro"/>
</dbReference>
<evidence type="ECO:0000313" key="9">
    <source>
        <dbReference type="Proteomes" id="UP000799424"/>
    </source>
</evidence>
<dbReference type="AlphaFoldDB" id="A0A6A6ZP90"/>
<dbReference type="SUPFAM" id="SSF48264">
    <property type="entry name" value="Cytochrome P450"/>
    <property type="match status" value="1"/>
</dbReference>
<evidence type="ECO:0000256" key="2">
    <source>
        <dbReference type="ARBA" id="ARBA00022723"/>
    </source>
</evidence>
<keyword evidence="4 6" id="KW-0408">Iron</keyword>
<dbReference type="PRINTS" id="PR00463">
    <property type="entry name" value="EP450I"/>
</dbReference>
<dbReference type="PROSITE" id="PS00086">
    <property type="entry name" value="CYTOCHROME_P450"/>
    <property type="match status" value="1"/>
</dbReference>
<evidence type="ECO:0000256" key="3">
    <source>
        <dbReference type="ARBA" id="ARBA00023002"/>
    </source>
</evidence>
<sequence length="526" mass="58930">MGEVHQSLLRTLFYTAIIGLLFYRSVQYFTSELPPIGSGLKRLPGPISTLPYIGRVHDVDRMQAWHALQKFSNQYDGLFSCTLGGETHIWVAREDVAQDLLCKHAAISSARADLGAYPDVTKGNKYLPLLGYNETFHRQQRFAHATMTRGISNKFHGYIGLEIKKFIHDLTANPQHFYDLIHLFCARVSARLAYGSADSAPEHITNADQFLGQIGPSGPWTNLVPFLRHLPDWVVPGQRAVTLRQEKEEKLWKELFDSSKEAGRTKTYVSASLEAKASGESGKPLFENETEAKYAVGMLCTVAVFTIAGPATLFAMAMILHPEWQDKVRAEIDEVVGDEMLDLKHNPQLPILRAAIKECVRWKSTVPLGVPRLLDEDYSYDGYHFPAGAVVHVLDIALSQDATLYVDPDKYNPDRWLSASSPNYKGPLTVHPRLKGHHIFGRGKRACPGQDLAEAELLVFCGNLVKCFTLGPKVDEAGEKVWPDPERWSTNVIGGPLEFECDIRVRESMNKDLVEKKDPETAEENM</sequence>
<dbReference type="OrthoDB" id="1470350at2759"/>
<reference evidence="8" key="1">
    <citation type="journal article" date="2020" name="Stud. Mycol.">
        <title>101 Dothideomycetes genomes: a test case for predicting lifestyles and emergence of pathogens.</title>
        <authorList>
            <person name="Haridas S."/>
            <person name="Albert R."/>
            <person name="Binder M."/>
            <person name="Bloem J."/>
            <person name="Labutti K."/>
            <person name="Salamov A."/>
            <person name="Andreopoulos B."/>
            <person name="Baker S."/>
            <person name="Barry K."/>
            <person name="Bills G."/>
            <person name="Bluhm B."/>
            <person name="Cannon C."/>
            <person name="Castanera R."/>
            <person name="Culley D."/>
            <person name="Daum C."/>
            <person name="Ezra D."/>
            <person name="Gonzalez J."/>
            <person name="Henrissat B."/>
            <person name="Kuo A."/>
            <person name="Liang C."/>
            <person name="Lipzen A."/>
            <person name="Lutzoni F."/>
            <person name="Magnuson J."/>
            <person name="Mondo S."/>
            <person name="Nolan M."/>
            <person name="Ohm R."/>
            <person name="Pangilinan J."/>
            <person name="Park H.-J."/>
            <person name="Ramirez L."/>
            <person name="Alfaro M."/>
            <person name="Sun H."/>
            <person name="Tritt A."/>
            <person name="Yoshinaga Y."/>
            <person name="Zwiers L.-H."/>
            <person name="Turgeon B."/>
            <person name="Goodwin S."/>
            <person name="Spatafora J."/>
            <person name="Crous P."/>
            <person name="Grigoriev I."/>
        </authorList>
    </citation>
    <scope>NUCLEOTIDE SEQUENCE</scope>
    <source>
        <strain evidence="8">CBS 113818</strain>
    </source>
</reference>
<gene>
    <name evidence="8" type="ORF">CC86DRAFT_300747</name>
</gene>
<dbReference type="EMBL" id="MU006234">
    <property type="protein sequence ID" value="KAF2822688.1"/>
    <property type="molecule type" value="Genomic_DNA"/>
</dbReference>
<dbReference type="PANTHER" id="PTHR46300">
    <property type="entry name" value="P450, PUTATIVE (EUROFUNG)-RELATED-RELATED"/>
    <property type="match status" value="1"/>
</dbReference>
<dbReference type="PANTHER" id="PTHR46300:SF2">
    <property type="entry name" value="CYTOCHROME P450 MONOOXYGENASE ALNH-RELATED"/>
    <property type="match status" value="1"/>
</dbReference>
<evidence type="ECO:0000313" key="8">
    <source>
        <dbReference type="EMBL" id="KAF2822688.1"/>
    </source>
</evidence>
<feature type="binding site" description="axial binding residue" evidence="6">
    <location>
        <position position="447"/>
    </location>
    <ligand>
        <name>heme</name>
        <dbReference type="ChEBI" id="CHEBI:30413"/>
    </ligand>
    <ligandPart>
        <name>Fe</name>
        <dbReference type="ChEBI" id="CHEBI:18248"/>
    </ligandPart>
</feature>
<evidence type="ECO:0000256" key="1">
    <source>
        <dbReference type="ARBA" id="ARBA00010617"/>
    </source>
</evidence>
<dbReference type="GO" id="GO:0020037">
    <property type="term" value="F:heme binding"/>
    <property type="evidence" value="ECO:0007669"/>
    <property type="project" value="InterPro"/>
</dbReference>
<comment type="similarity">
    <text evidence="1 7">Belongs to the cytochrome P450 family.</text>
</comment>
<dbReference type="InterPro" id="IPR017972">
    <property type="entry name" value="Cyt_P450_CS"/>
</dbReference>
<comment type="cofactor">
    <cofactor evidence="6">
        <name>heme</name>
        <dbReference type="ChEBI" id="CHEBI:30413"/>
    </cofactor>
</comment>
<dbReference type="Proteomes" id="UP000799424">
    <property type="component" value="Unassembled WGS sequence"/>
</dbReference>
<keyword evidence="5 7" id="KW-0503">Monooxygenase</keyword>
<dbReference type="Gene3D" id="1.10.630.10">
    <property type="entry name" value="Cytochrome P450"/>
    <property type="match status" value="1"/>
</dbReference>
<evidence type="ECO:0000256" key="6">
    <source>
        <dbReference type="PIRSR" id="PIRSR602401-1"/>
    </source>
</evidence>
<dbReference type="Pfam" id="PF00067">
    <property type="entry name" value="p450"/>
    <property type="match status" value="1"/>
</dbReference>
<accession>A0A6A6ZP90</accession>
<dbReference type="InterPro" id="IPR036396">
    <property type="entry name" value="Cyt_P450_sf"/>
</dbReference>
<dbReference type="InterPro" id="IPR050364">
    <property type="entry name" value="Cytochrome_P450_fung"/>
</dbReference>
<evidence type="ECO:0000256" key="5">
    <source>
        <dbReference type="ARBA" id="ARBA00023033"/>
    </source>
</evidence>
<evidence type="ECO:0000256" key="4">
    <source>
        <dbReference type="ARBA" id="ARBA00023004"/>
    </source>
</evidence>
<dbReference type="GO" id="GO:0004497">
    <property type="term" value="F:monooxygenase activity"/>
    <property type="evidence" value="ECO:0007669"/>
    <property type="project" value="UniProtKB-KW"/>
</dbReference>
<proteinExistence type="inferred from homology"/>
<dbReference type="GO" id="GO:0005506">
    <property type="term" value="F:iron ion binding"/>
    <property type="evidence" value="ECO:0007669"/>
    <property type="project" value="InterPro"/>
</dbReference>
<keyword evidence="6 7" id="KW-0349">Heme</keyword>